<dbReference type="Pfam" id="PF13424">
    <property type="entry name" value="TPR_12"/>
    <property type="match status" value="1"/>
</dbReference>
<dbReference type="InterPro" id="IPR036388">
    <property type="entry name" value="WH-like_DNA-bd_sf"/>
</dbReference>
<dbReference type="Gene3D" id="1.10.10.10">
    <property type="entry name" value="Winged helix-like DNA-binding domain superfamily/Winged helix DNA-binding domain"/>
    <property type="match status" value="1"/>
</dbReference>
<dbReference type="InterPro" id="IPR027417">
    <property type="entry name" value="P-loop_NTPase"/>
</dbReference>
<keyword evidence="2" id="KW-0067">ATP-binding</keyword>
<dbReference type="Pfam" id="PF13191">
    <property type="entry name" value="AAA_16"/>
    <property type="match status" value="1"/>
</dbReference>
<dbReference type="InterPro" id="IPR041664">
    <property type="entry name" value="AAA_16"/>
</dbReference>
<protein>
    <recommendedName>
        <fullName evidence="4">Bacterial transcriptional activator domain-containing protein</fullName>
    </recommendedName>
</protein>
<dbReference type="SUPFAM" id="SSF52540">
    <property type="entry name" value="P-loop containing nucleoside triphosphate hydrolases"/>
    <property type="match status" value="1"/>
</dbReference>
<name>A0ABQ3V3I3_9CHLR</name>
<dbReference type="Pfam" id="PF20586">
    <property type="entry name" value="DUF6788"/>
    <property type="match status" value="1"/>
</dbReference>
<feature type="region of interest" description="Disordered" evidence="3">
    <location>
        <begin position="356"/>
        <end position="385"/>
    </location>
</feature>
<evidence type="ECO:0000313" key="6">
    <source>
        <dbReference type="Proteomes" id="UP000654345"/>
    </source>
</evidence>
<comment type="caution">
    <text evidence="5">The sequence shown here is derived from an EMBL/GenBank/DDBJ whole genome shotgun (WGS) entry which is preliminary data.</text>
</comment>
<dbReference type="PANTHER" id="PTHR16305">
    <property type="entry name" value="TESTICULAR SOLUBLE ADENYLYL CYCLASE"/>
    <property type="match status" value="1"/>
</dbReference>
<evidence type="ECO:0000256" key="3">
    <source>
        <dbReference type="SAM" id="MobiDB-lite"/>
    </source>
</evidence>
<evidence type="ECO:0000313" key="5">
    <source>
        <dbReference type="EMBL" id="GHO59512.1"/>
    </source>
</evidence>
<dbReference type="Gene3D" id="1.25.40.10">
    <property type="entry name" value="Tetratricopeptide repeat domain"/>
    <property type="match status" value="3"/>
</dbReference>
<dbReference type="SMART" id="SM00028">
    <property type="entry name" value="TPR"/>
    <property type="match status" value="6"/>
</dbReference>
<organism evidence="5 6">
    <name type="scientific">Ktedonobacter robiniae</name>
    <dbReference type="NCBI Taxonomy" id="2778365"/>
    <lineage>
        <taxon>Bacteria</taxon>
        <taxon>Bacillati</taxon>
        <taxon>Chloroflexota</taxon>
        <taxon>Ktedonobacteria</taxon>
        <taxon>Ktedonobacterales</taxon>
        <taxon>Ktedonobacteraceae</taxon>
        <taxon>Ktedonobacter</taxon>
    </lineage>
</organism>
<dbReference type="PANTHER" id="PTHR16305:SF28">
    <property type="entry name" value="GUANYLATE CYCLASE DOMAIN-CONTAINING PROTEIN"/>
    <property type="match status" value="1"/>
</dbReference>
<keyword evidence="6" id="KW-1185">Reference proteome</keyword>
<dbReference type="InterPro" id="IPR046738">
    <property type="entry name" value="DUF6788"/>
</dbReference>
<dbReference type="SMART" id="SM01043">
    <property type="entry name" value="BTAD"/>
    <property type="match status" value="1"/>
</dbReference>
<dbReference type="InterPro" id="IPR019734">
    <property type="entry name" value="TPR_rpt"/>
</dbReference>
<evidence type="ECO:0000259" key="4">
    <source>
        <dbReference type="SMART" id="SM01043"/>
    </source>
</evidence>
<keyword evidence="1" id="KW-0547">Nucleotide-binding</keyword>
<dbReference type="Proteomes" id="UP000654345">
    <property type="component" value="Unassembled WGS sequence"/>
</dbReference>
<dbReference type="InterPro" id="IPR005158">
    <property type="entry name" value="BTAD"/>
</dbReference>
<proteinExistence type="predicted"/>
<reference evidence="5 6" key="1">
    <citation type="journal article" date="2021" name="Int. J. Syst. Evol. Microbiol.">
        <title>Reticulibacter mediterranei gen. nov., sp. nov., within the new family Reticulibacteraceae fam. nov., and Ktedonospora formicarum gen. nov., sp. nov., Ktedonobacter robiniae sp. nov., Dictyobacter formicarum sp. nov. and Dictyobacter arantiisoli sp. nov., belonging to the class Ktedonobacteria.</title>
        <authorList>
            <person name="Yabe S."/>
            <person name="Zheng Y."/>
            <person name="Wang C.M."/>
            <person name="Sakai Y."/>
            <person name="Abe K."/>
            <person name="Yokota A."/>
            <person name="Donadio S."/>
            <person name="Cavaletti L."/>
            <person name="Monciardini P."/>
        </authorList>
    </citation>
    <scope>NUCLEOTIDE SEQUENCE [LARGE SCALE GENOMIC DNA]</scope>
    <source>
        <strain evidence="5 6">SOSP1-30</strain>
    </source>
</reference>
<evidence type="ECO:0000256" key="2">
    <source>
        <dbReference type="ARBA" id="ARBA00022840"/>
    </source>
</evidence>
<dbReference type="Gene3D" id="3.40.50.300">
    <property type="entry name" value="P-loop containing nucleotide triphosphate hydrolases"/>
    <property type="match status" value="1"/>
</dbReference>
<dbReference type="InterPro" id="IPR011990">
    <property type="entry name" value="TPR-like_helical_dom_sf"/>
</dbReference>
<dbReference type="EMBL" id="BNJG01000003">
    <property type="protein sequence ID" value="GHO59512.1"/>
    <property type="molecule type" value="Genomic_DNA"/>
</dbReference>
<feature type="domain" description="Bacterial transcriptional activator" evidence="4">
    <location>
        <begin position="205"/>
        <end position="350"/>
    </location>
</feature>
<sequence length="1341" mass="149935">MSTKITYHQQVSYCGKPTCSRCREGIGHGPYWYAYKTENGHTTRTYIGKELPPEVKATQEELAGMQPDKLSPRVTSAAALESGSAFFRAHLLGQLRLERRAQRQWAPVTENEWRQGALRTLFGYLLCQPGRCASKQDIVRDLWPTAGVEAWSLLDKTLAHLEQELATPLSMKGGKATARQAHVQQPLVRITEDEVILAGQAQIWVDADGFEQLAGVLTNSVTSEPGSEREQLLVQAATLYGGDLLPEERQASWLLERRLRLRRAWLSLLLELTDLAIARQDSLGALKMLDRVLAVDSLNEQAVQRSIYLMARLNWRGDALRAYKRLEGALLQEQGRRPSPETRELYDAVRNGREPQPVFASTHATPQEPQAAPTAPAPPAPPVAAYASSGLPVQIGRPRQSPLVGRTSELETLYGLLDEVEQQGRQAYHSQRQATGLPLDTQRRPQCVFLMGVTGIGKTRLAEEMARQARLHGWNIAWSRVYHQESGIPYHIWTDALRKTIAEAKLFSDIFASFGTHAQLAGSSSLAAPGTQSSRLALQERTQVVTHEQKNFSRSTRGRPRRAPRETPLASEAVPTTSLQLQPLVTLLPELASLVPNPRGTLMPFLSPEQEQLRLHEAVRDLLFAASEAAPLLVVLDDIQWADASSGDLLGYLARHAAGRPLLFVATCRETELPETHPLRNLINHMQREHSVRTLQIEPLSSEEIARLVSHLPEDMVQRIQSQAAGNPYFAEELAHSTPPTLPSSITAALEHRVRTLSHACRQLLGSAAVLGGSFEFTTLYAMESASSSPVNEDTVIEYLEEALESGVLSEERVGVRAIYHFWHPLLVNHLYDHVSAARRARLHQRAANVLQEMYEGHEEEAAATIVRHLVAAGAPAERIVYYAQLAAEHAYALPAYAEAERHYRLALEQLDAPERPFVRRDNSAVIPEAEEQHNLRLSLLERLAECTMIRGHFSEARALYERVLQMRDSEQPLAPFEAQKQALLWGEVGRCWRNASDTSMARTCCERGERVLREAGITSGPAWARLRYQQGSIYRMEGRYREGRQAARESLDFFDSQQTMHLVGPIIQATRLERALAGDPVDLGNTHRLLGSLSDAEGHAEDALEHLETALIIFEQAEHKRLIAHVCCDLSYVQIKKGDFEDAQARLRHSLNLAQSVDDDPLIGVICSNYGELYAMKNELDEAENWYRRSLAYAHSHKDKVYISQWNSRLAAVLLEEDKLAEAANCIVQAVRTARVIRNNPSLGRALVSLGNYRIAEALGMETLPTIRRRLLTHALHNLKRALALEGLEAETRVRAHLAHAHAELLLEQPDAREHLHQALHEARACDLVPLVQQSERLLV</sequence>
<gene>
    <name evidence="5" type="ORF">KSB_79870</name>
</gene>
<feature type="region of interest" description="Disordered" evidence="3">
    <location>
        <begin position="547"/>
        <end position="573"/>
    </location>
</feature>
<dbReference type="RefSeq" id="WP_201375690.1">
    <property type="nucleotide sequence ID" value="NZ_BNJG01000003.1"/>
</dbReference>
<dbReference type="Pfam" id="PF03704">
    <property type="entry name" value="BTAD"/>
    <property type="match status" value="1"/>
</dbReference>
<evidence type="ECO:0000256" key="1">
    <source>
        <dbReference type="ARBA" id="ARBA00022741"/>
    </source>
</evidence>
<feature type="compositionally biased region" description="Low complexity" evidence="3">
    <location>
        <begin position="364"/>
        <end position="374"/>
    </location>
</feature>
<accession>A0ABQ3V3I3</accession>
<dbReference type="SUPFAM" id="SSF48452">
    <property type="entry name" value="TPR-like"/>
    <property type="match status" value="3"/>
</dbReference>